<name>A0A3A1NN90_9FLAO</name>
<comment type="caution">
    <text evidence="1">The sequence shown here is derived from an EMBL/GenBank/DDBJ whole genome shotgun (WGS) entry which is preliminary data.</text>
</comment>
<evidence type="ECO:0000313" key="2">
    <source>
        <dbReference type="Proteomes" id="UP000266691"/>
    </source>
</evidence>
<proteinExistence type="predicted"/>
<dbReference type="EMBL" id="QXFI01000016">
    <property type="protein sequence ID" value="RIV45615.1"/>
    <property type="molecule type" value="Genomic_DNA"/>
</dbReference>
<dbReference type="Proteomes" id="UP000266691">
    <property type="component" value="Unassembled WGS sequence"/>
</dbReference>
<dbReference type="AlphaFoldDB" id="A0A3A1NN90"/>
<organism evidence="1 2">
    <name type="scientific">Flagellimonas pelagia</name>
    <dbReference type="NCBI Taxonomy" id="2306998"/>
    <lineage>
        <taxon>Bacteria</taxon>
        <taxon>Pseudomonadati</taxon>
        <taxon>Bacteroidota</taxon>
        <taxon>Flavobacteriia</taxon>
        <taxon>Flavobacteriales</taxon>
        <taxon>Flavobacteriaceae</taxon>
        <taxon>Flagellimonas</taxon>
    </lineage>
</organism>
<sequence>MGATLFNCHEKRGCFTSQRYPKKGGQLKGGWDELVRLVTKNQIFKTKDPAIFSLVEFDFHRCKDRANGP</sequence>
<accession>A0A3A1NN90</accession>
<gene>
    <name evidence="1" type="ORF">D2V05_06190</name>
</gene>
<reference evidence="1 2" key="1">
    <citation type="submission" date="2018-08" db="EMBL/GenBank/DDBJ databases">
        <title>Proposal of Muricauda 72 sp.nov. and Muricauda NH166 sp.nov., isolated from seawater.</title>
        <authorList>
            <person name="Cheng H."/>
            <person name="Wu Y.-H."/>
            <person name="Guo L.-L."/>
            <person name="Xu X.-W."/>
        </authorList>
    </citation>
    <scope>NUCLEOTIDE SEQUENCE [LARGE SCALE GENOMIC DNA]</scope>
    <source>
        <strain evidence="1 2">72</strain>
    </source>
</reference>
<evidence type="ECO:0000313" key="1">
    <source>
        <dbReference type="EMBL" id="RIV45615.1"/>
    </source>
</evidence>
<protein>
    <submittedName>
        <fullName evidence="1">Uncharacterized protein</fullName>
    </submittedName>
</protein>